<evidence type="ECO:0000313" key="2">
    <source>
        <dbReference type="Proteomes" id="UP000538929"/>
    </source>
</evidence>
<comment type="caution">
    <text evidence="1">The sequence shown here is derived from an EMBL/GenBank/DDBJ whole genome shotgun (WGS) entry which is preliminary data.</text>
</comment>
<dbReference type="Proteomes" id="UP000538929">
    <property type="component" value="Unassembled WGS sequence"/>
</dbReference>
<gene>
    <name evidence="1" type="ORF">FNQ90_07055</name>
</gene>
<accession>A0A7W3TCA5</accession>
<name>A0A7W3TCA5_9ACTN</name>
<sequence length="59" mass="6091">MLWGTLLALVWVFPSLAAAVIGVAGALAVLAAGQPVLLSFALGLAAGTRWTRRMRGWAA</sequence>
<keyword evidence="2" id="KW-1185">Reference proteome</keyword>
<organism evidence="1 2">
    <name type="scientific">Streptomyces alkaliphilus</name>
    <dbReference type="NCBI Taxonomy" id="1472722"/>
    <lineage>
        <taxon>Bacteria</taxon>
        <taxon>Bacillati</taxon>
        <taxon>Actinomycetota</taxon>
        <taxon>Actinomycetes</taxon>
        <taxon>Kitasatosporales</taxon>
        <taxon>Streptomycetaceae</taxon>
        <taxon>Streptomyces</taxon>
    </lineage>
</organism>
<protein>
    <submittedName>
        <fullName evidence="1">Uncharacterized protein</fullName>
    </submittedName>
</protein>
<dbReference type="AlphaFoldDB" id="A0A7W3TCA5"/>
<dbReference type="EMBL" id="VKHT01000135">
    <property type="protein sequence ID" value="MBB0243870.1"/>
    <property type="molecule type" value="Genomic_DNA"/>
</dbReference>
<evidence type="ECO:0000313" key="1">
    <source>
        <dbReference type="EMBL" id="MBB0243870.1"/>
    </source>
</evidence>
<proteinExistence type="predicted"/>
<reference evidence="2" key="1">
    <citation type="submission" date="2019-10" db="EMBL/GenBank/DDBJ databases">
        <title>Streptomyces sp. nov., a novel actinobacterium isolated from alkaline environment.</title>
        <authorList>
            <person name="Golinska P."/>
        </authorList>
    </citation>
    <scope>NUCLEOTIDE SEQUENCE [LARGE SCALE GENOMIC DNA]</scope>
    <source>
        <strain evidence="2">DSM 42118</strain>
    </source>
</reference>